<protein>
    <submittedName>
        <fullName evidence="1">Uncharacterized protein</fullName>
    </submittedName>
</protein>
<evidence type="ECO:0000313" key="2">
    <source>
        <dbReference type="Proteomes" id="UP000177698"/>
    </source>
</evidence>
<dbReference type="AlphaFoldDB" id="A0A1F7IAU6"/>
<accession>A0A1F7IAU6</accession>
<dbReference type="Proteomes" id="UP000177698">
    <property type="component" value="Unassembled WGS sequence"/>
</dbReference>
<evidence type="ECO:0000313" key="1">
    <source>
        <dbReference type="EMBL" id="OGK40475.1"/>
    </source>
</evidence>
<comment type="caution">
    <text evidence="1">The sequence shown here is derived from an EMBL/GenBank/DDBJ whole genome shotgun (WGS) entry which is preliminary data.</text>
</comment>
<name>A0A1F7IAU6_9BACT</name>
<organism evidence="1 2">
    <name type="scientific">Candidatus Roizmanbacteria bacterium RIFCSPLOWO2_01_FULL_37_12</name>
    <dbReference type="NCBI Taxonomy" id="1802056"/>
    <lineage>
        <taxon>Bacteria</taxon>
        <taxon>Candidatus Roizmaniibacteriota</taxon>
    </lineage>
</organism>
<reference evidence="1 2" key="1">
    <citation type="journal article" date="2016" name="Nat. Commun.">
        <title>Thousands of microbial genomes shed light on interconnected biogeochemical processes in an aquifer system.</title>
        <authorList>
            <person name="Anantharaman K."/>
            <person name="Brown C.T."/>
            <person name="Hug L.A."/>
            <person name="Sharon I."/>
            <person name="Castelle C.J."/>
            <person name="Probst A.J."/>
            <person name="Thomas B.C."/>
            <person name="Singh A."/>
            <person name="Wilkins M.J."/>
            <person name="Karaoz U."/>
            <person name="Brodie E.L."/>
            <person name="Williams K.H."/>
            <person name="Hubbard S.S."/>
            <person name="Banfield J.F."/>
        </authorList>
    </citation>
    <scope>NUCLEOTIDE SEQUENCE [LARGE SCALE GENOMIC DNA]</scope>
</reference>
<sequence length="65" mass="7751">MEKLLRSNDKPEHIFIEIHTNYLRKFGSSAGEVVNLLRSFGYCEEENKVWQRNKDFLCHFIYKGA</sequence>
<proteinExistence type="predicted"/>
<dbReference type="EMBL" id="MGAG01000025">
    <property type="protein sequence ID" value="OGK40475.1"/>
    <property type="molecule type" value="Genomic_DNA"/>
</dbReference>
<gene>
    <name evidence="1" type="ORF">A2954_06335</name>
</gene>
<dbReference type="STRING" id="1802056.A2954_06335"/>